<proteinExistence type="predicted"/>
<dbReference type="AlphaFoldDB" id="A0A8X6QYL6"/>
<dbReference type="EMBL" id="BMAW01086097">
    <property type="protein sequence ID" value="GFU46029.1"/>
    <property type="molecule type" value="Genomic_DNA"/>
</dbReference>
<protein>
    <submittedName>
        <fullName evidence="1">Uncharacterized protein</fullName>
    </submittedName>
</protein>
<organism evidence="1 2">
    <name type="scientific">Nephila pilipes</name>
    <name type="common">Giant wood spider</name>
    <name type="synonym">Nephila maculata</name>
    <dbReference type="NCBI Taxonomy" id="299642"/>
    <lineage>
        <taxon>Eukaryota</taxon>
        <taxon>Metazoa</taxon>
        <taxon>Ecdysozoa</taxon>
        <taxon>Arthropoda</taxon>
        <taxon>Chelicerata</taxon>
        <taxon>Arachnida</taxon>
        <taxon>Araneae</taxon>
        <taxon>Araneomorphae</taxon>
        <taxon>Entelegynae</taxon>
        <taxon>Araneoidea</taxon>
        <taxon>Nephilidae</taxon>
        <taxon>Nephila</taxon>
    </lineage>
</organism>
<comment type="caution">
    <text evidence="1">The sequence shown here is derived from an EMBL/GenBank/DDBJ whole genome shotgun (WGS) entry which is preliminary data.</text>
</comment>
<gene>
    <name evidence="1" type="ORF">NPIL_643991</name>
</gene>
<name>A0A8X6QYL6_NEPPI</name>
<accession>A0A8X6QYL6</accession>
<reference evidence="1" key="1">
    <citation type="submission" date="2020-08" db="EMBL/GenBank/DDBJ databases">
        <title>Multicomponent nature underlies the extraordinary mechanical properties of spider dragline silk.</title>
        <authorList>
            <person name="Kono N."/>
            <person name="Nakamura H."/>
            <person name="Mori M."/>
            <person name="Yoshida Y."/>
            <person name="Ohtoshi R."/>
            <person name="Malay A.D."/>
            <person name="Moran D.A.P."/>
            <person name="Tomita M."/>
            <person name="Numata K."/>
            <person name="Arakawa K."/>
        </authorList>
    </citation>
    <scope>NUCLEOTIDE SEQUENCE</scope>
</reference>
<evidence type="ECO:0000313" key="2">
    <source>
        <dbReference type="Proteomes" id="UP000887013"/>
    </source>
</evidence>
<keyword evidence="2" id="KW-1185">Reference proteome</keyword>
<sequence>MRFCRLALYAFVKSGAEAAGLFYLQQLNIVKAMKVASAASIVKYVPVICYKGESAVWQQCRNSSRFCVSRQPATMYATDLYRGCSSGFKKRASVFAFLAVLLANAATACQRTATGYRGKAYRWQCGGSGRQGLPMRVPSNGLAATAHRWMIEKAILDEETSGQFLTF</sequence>
<dbReference type="Proteomes" id="UP000887013">
    <property type="component" value="Unassembled WGS sequence"/>
</dbReference>
<evidence type="ECO:0000313" key="1">
    <source>
        <dbReference type="EMBL" id="GFU46029.1"/>
    </source>
</evidence>